<evidence type="ECO:0000256" key="3">
    <source>
        <dbReference type="ARBA" id="ARBA00022723"/>
    </source>
</evidence>
<dbReference type="PROSITE" id="PS00086">
    <property type="entry name" value="CYTOCHROME_P450"/>
    <property type="match status" value="1"/>
</dbReference>
<dbReference type="PRINTS" id="PR00463">
    <property type="entry name" value="EP450I"/>
</dbReference>
<dbReference type="InterPro" id="IPR050121">
    <property type="entry name" value="Cytochrome_P450_monoxygenase"/>
</dbReference>
<dbReference type="GO" id="GO:0004497">
    <property type="term" value="F:monooxygenase activity"/>
    <property type="evidence" value="ECO:0007669"/>
    <property type="project" value="UniProtKB-KW"/>
</dbReference>
<dbReference type="Gene3D" id="3.40.50.720">
    <property type="entry name" value="NAD(P)-binding Rossmann-like Domain"/>
    <property type="match status" value="1"/>
</dbReference>
<proteinExistence type="inferred from homology"/>
<dbReference type="PANTHER" id="PTHR24305:SF157">
    <property type="entry name" value="N-ACETYLTRYPTOPHAN 6-HYDROXYLASE IVOC-RELATED"/>
    <property type="match status" value="1"/>
</dbReference>
<dbReference type="PROSITE" id="PS51257">
    <property type="entry name" value="PROKAR_LIPOPROTEIN"/>
    <property type="match status" value="1"/>
</dbReference>
<sequence>MDQRESSTTLLSLQNIAATILLSTACSYTLLRNFQGPKLAAITRYYEAYYDIVQNDQHTFKIAEMHKKYAFFEKLYRQDGHWHKYSWALDGFSAGGATICTADHGIHKARRLPLNAFFSKFQVANKQDLIRSGHIWRITKYITWFGPTIKSIPVDWVMKVADDGTKAFFRYLKETTHDTKELLAAIALPGPNDKVPRTIVHEILDSSLPAEEKKFERVFDNVTTVTGAAFETTASVLRLIIFHVFKNPGILERLRKELSSASISPSDQVEVKTLEQLPYLTSILMEDMLLSPAIASPSARISPDRDLTYGKWRIPSGIPIGMTTLLMHTDEKLYPDPMHFDPERWMDIDARRKHDKTYAPFSRGTRICLGMNLAWAEMYMLVVALVQRFDFQFEGVTSKDFECESDQFIIGTSGKGVLNALVTSLTHTAFIFSATGSQGGALCQQLRDLDWNVHATTRNLESPGARTLRNRGVQFTESDWEDMNALRISTSGCEKLFLCLHPKLDDLGYERRQAEKIIKVAKEVGVRQVVASTSLGVSMLGTEIHITPNSFMAKHLAGKKGVEQAVIDRNFEHWTFLRPAFFMANILEPKGKFALIDHVDIAKIATAAFQDPEKFHGCAIGLASELLTIPEILDRLGEFIQRPLEAVFMTEEEIEKQKDSNVFVNSQIAMRYMSEYVDIEELSRLVPLTTFKQFLAREENIVKRTYLWLV</sequence>
<comment type="cofactor">
    <cofactor evidence="1 8">
        <name>heme</name>
        <dbReference type="ChEBI" id="CHEBI:30413"/>
    </cofactor>
</comment>
<evidence type="ECO:0000256" key="5">
    <source>
        <dbReference type="ARBA" id="ARBA00023004"/>
    </source>
</evidence>
<dbReference type="EMBL" id="PQXI01000053">
    <property type="protein sequence ID" value="TGO26778.1"/>
    <property type="molecule type" value="Genomic_DNA"/>
</dbReference>
<dbReference type="SUPFAM" id="SSF48264">
    <property type="entry name" value="Cytochrome P450"/>
    <property type="match status" value="1"/>
</dbReference>
<keyword evidence="11" id="KW-1185">Reference proteome</keyword>
<dbReference type="InterPro" id="IPR008030">
    <property type="entry name" value="NmrA-like"/>
</dbReference>
<evidence type="ECO:0000256" key="7">
    <source>
        <dbReference type="ARBA" id="ARBA00023033"/>
    </source>
</evidence>
<dbReference type="InterPro" id="IPR017972">
    <property type="entry name" value="Cyt_P450_CS"/>
</dbReference>
<dbReference type="SUPFAM" id="SSF51735">
    <property type="entry name" value="NAD(P)-binding Rossmann-fold domains"/>
    <property type="match status" value="1"/>
</dbReference>
<feature type="binding site" description="axial binding residue" evidence="8">
    <location>
        <position position="368"/>
    </location>
    <ligand>
        <name>heme</name>
        <dbReference type="ChEBI" id="CHEBI:30413"/>
    </ligand>
    <ligandPart>
        <name>Fe</name>
        <dbReference type="ChEBI" id="CHEBI:18248"/>
    </ligandPart>
</feature>
<keyword evidence="5 8" id="KW-0408">Iron</keyword>
<protein>
    <recommendedName>
        <fullName evidence="9">NmrA-like domain-containing protein</fullName>
    </recommendedName>
</protein>
<keyword evidence="7" id="KW-0503">Monooxygenase</keyword>
<evidence type="ECO:0000256" key="1">
    <source>
        <dbReference type="ARBA" id="ARBA00001971"/>
    </source>
</evidence>
<evidence type="ECO:0000313" key="10">
    <source>
        <dbReference type="EMBL" id="TGO26778.1"/>
    </source>
</evidence>
<dbReference type="GO" id="GO:0020037">
    <property type="term" value="F:heme binding"/>
    <property type="evidence" value="ECO:0007669"/>
    <property type="project" value="InterPro"/>
</dbReference>
<comment type="caution">
    <text evidence="10">The sequence shown here is derived from an EMBL/GenBank/DDBJ whole genome shotgun (WGS) entry which is preliminary data.</text>
</comment>
<dbReference type="Pfam" id="PF05368">
    <property type="entry name" value="NmrA"/>
    <property type="match status" value="1"/>
</dbReference>
<organism evidence="10 11">
    <name type="scientific">Botrytis paeoniae</name>
    <dbReference type="NCBI Taxonomy" id="278948"/>
    <lineage>
        <taxon>Eukaryota</taxon>
        <taxon>Fungi</taxon>
        <taxon>Dikarya</taxon>
        <taxon>Ascomycota</taxon>
        <taxon>Pezizomycotina</taxon>
        <taxon>Leotiomycetes</taxon>
        <taxon>Helotiales</taxon>
        <taxon>Sclerotiniaceae</taxon>
        <taxon>Botrytis</taxon>
    </lineage>
</organism>
<evidence type="ECO:0000256" key="4">
    <source>
        <dbReference type="ARBA" id="ARBA00023002"/>
    </source>
</evidence>
<evidence type="ECO:0000256" key="2">
    <source>
        <dbReference type="ARBA" id="ARBA00010617"/>
    </source>
</evidence>
<dbReference type="InterPro" id="IPR001128">
    <property type="entry name" value="Cyt_P450"/>
</dbReference>
<name>A0A4Z1FT09_9HELO</name>
<dbReference type="InterPro" id="IPR002401">
    <property type="entry name" value="Cyt_P450_E_grp-I"/>
</dbReference>
<reference evidence="10 11" key="1">
    <citation type="submission" date="2017-12" db="EMBL/GenBank/DDBJ databases">
        <title>Comparative genomics of Botrytis spp.</title>
        <authorList>
            <person name="Valero-Jimenez C.A."/>
            <person name="Tapia P."/>
            <person name="Veloso J."/>
            <person name="Silva-Moreno E."/>
            <person name="Staats M."/>
            <person name="Valdes J.H."/>
            <person name="Van Kan J.A.L."/>
        </authorList>
    </citation>
    <scope>NUCLEOTIDE SEQUENCE [LARGE SCALE GENOMIC DNA]</scope>
    <source>
        <strain evidence="10 11">Bp0003</strain>
    </source>
</reference>
<evidence type="ECO:0000259" key="9">
    <source>
        <dbReference type="Pfam" id="PF05368"/>
    </source>
</evidence>
<evidence type="ECO:0000313" key="11">
    <source>
        <dbReference type="Proteomes" id="UP000297910"/>
    </source>
</evidence>
<keyword evidence="6" id="KW-0843">Virulence</keyword>
<keyword evidence="3 8" id="KW-0479">Metal-binding</keyword>
<evidence type="ECO:0000256" key="8">
    <source>
        <dbReference type="PIRSR" id="PIRSR602401-1"/>
    </source>
</evidence>
<dbReference type="PANTHER" id="PTHR24305">
    <property type="entry name" value="CYTOCHROME P450"/>
    <property type="match status" value="1"/>
</dbReference>
<accession>A0A4Z1FT09</accession>
<comment type="similarity">
    <text evidence="2">Belongs to the cytochrome P450 family.</text>
</comment>
<keyword evidence="4" id="KW-0560">Oxidoreductase</keyword>
<feature type="domain" description="NmrA-like" evidence="9">
    <location>
        <begin position="428"/>
        <end position="663"/>
    </location>
</feature>
<dbReference type="Pfam" id="PF00067">
    <property type="entry name" value="p450"/>
    <property type="match status" value="1"/>
</dbReference>
<dbReference type="AlphaFoldDB" id="A0A4Z1FT09"/>
<evidence type="ECO:0000256" key="6">
    <source>
        <dbReference type="ARBA" id="ARBA00023026"/>
    </source>
</evidence>
<dbReference type="Gene3D" id="1.10.630.10">
    <property type="entry name" value="Cytochrome P450"/>
    <property type="match status" value="1"/>
</dbReference>
<gene>
    <name evidence="10" type="ORF">BPAE_0053g00320</name>
</gene>
<keyword evidence="8" id="KW-0349">Heme</keyword>
<dbReference type="GO" id="GO:0016705">
    <property type="term" value="F:oxidoreductase activity, acting on paired donors, with incorporation or reduction of molecular oxygen"/>
    <property type="evidence" value="ECO:0007669"/>
    <property type="project" value="InterPro"/>
</dbReference>
<dbReference type="CDD" id="cd11062">
    <property type="entry name" value="CYP58-like"/>
    <property type="match status" value="1"/>
</dbReference>
<dbReference type="GO" id="GO:0005506">
    <property type="term" value="F:iron ion binding"/>
    <property type="evidence" value="ECO:0007669"/>
    <property type="project" value="InterPro"/>
</dbReference>
<dbReference type="Proteomes" id="UP000297910">
    <property type="component" value="Unassembled WGS sequence"/>
</dbReference>
<dbReference type="InterPro" id="IPR036291">
    <property type="entry name" value="NAD(P)-bd_dom_sf"/>
</dbReference>
<dbReference type="InterPro" id="IPR036396">
    <property type="entry name" value="Cyt_P450_sf"/>
</dbReference>